<accession>A0A1G6VF10</accession>
<dbReference type="PANTHER" id="PTHR48043:SF145">
    <property type="entry name" value="FI06409P-RELATED"/>
    <property type="match status" value="1"/>
</dbReference>
<proteinExistence type="predicted"/>
<keyword evidence="2 3" id="KW-0808">Transferase</keyword>
<dbReference type="STRING" id="361279.SAMN05421663_11253"/>
<keyword evidence="1" id="KW-0328">Glycosyltransferase</keyword>
<name>A0A1G6VF10_9BACI</name>
<organism evidence="3 4">
    <name type="scientific">Terribacillus halophilus</name>
    <dbReference type="NCBI Taxonomy" id="361279"/>
    <lineage>
        <taxon>Bacteria</taxon>
        <taxon>Bacillati</taxon>
        <taxon>Bacillota</taxon>
        <taxon>Bacilli</taxon>
        <taxon>Bacillales</taxon>
        <taxon>Bacillaceae</taxon>
        <taxon>Terribacillus</taxon>
    </lineage>
</organism>
<sequence>MCFFEKHLRGGIIKKTILFAPETFNLAETTRSIEVAKKSAEHFTCVFVGYSEKYAYLIKEANFTFIHLKPHLSERDIDQIMKVDQMKGIRHPFTYKMLKARISSEKKIIETYRPAAVVIGTTLSMFISARACHTPLIYIKPFAYTRTYFLKGHLELPSSLNKNYFPKELLKRIYTKTALRITYKPRAFVKIAKEENVSLPKSTIDALDADHNLITTIPELSGVNDLPRNYTYIGPVFAKLENQIPSFLTNLPKNRPVIYFAMGSSGSKEMIIRVLKALEQLPYTIICPMKDKLGMLEANVAWNSNIHLCDLLPAHKLAGLIDLSIIHGGEGTVQTACLSGKPFIGIGLQQEQLANIRDCVLYGNALELKKGHIATNSLDRLINYALQSSKMRERAIAMRELLKDIDGPENAAKFLVQKFY</sequence>
<dbReference type="EMBL" id="FMZB01000012">
    <property type="protein sequence ID" value="SDD51495.1"/>
    <property type="molecule type" value="Genomic_DNA"/>
</dbReference>
<dbReference type="InterPro" id="IPR050271">
    <property type="entry name" value="UDP-glycosyltransferase"/>
</dbReference>
<dbReference type="InterPro" id="IPR002213">
    <property type="entry name" value="UDP_glucos_trans"/>
</dbReference>
<reference evidence="4" key="1">
    <citation type="submission" date="2016-10" db="EMBL/GenBank/DDBJ databases">
        <authorList>
            <person name="Varghese N."/>
            <person name="Submissions S."/>
        </authorList>
    </citation>
    <scope>NUCLEOTIDE SEQUENCE [LARGE SCALE GENOMIC DNA]</scope>
    <source>
        <strain evidence="4">DSM 21620</strain>
    </source>
</reference>
<protein>
    <submittedName>
        <fullName evidence="3">UDP:flavonoid glycosyltransferase YjiC, YdhE family</fullName>
    </submittedName>
</protein>
<dbReference type="Gene3D" id="3.40.50.2000">
    <property type="entry name" value="Glycogen Phosphorylase B"/>
    <property type="match status" value="2"/>
</dbReference>
<dbReference type="RefSeq" id="WP_244499378.1">
    <property type="nucleotide sequence ID" value="NZ_FMZB01000012.1"/>
</dbReference>
<gene>
    <name evidence="3" type="ORF">SAMN05421663_11253</name>
</gene>
<dbReference type="Pfam" id="PF00201">
    <property type="entry name" value="UDPGT"/>
    <property type="match status" value="1"/>
</dbReference>
<dbReference type="SUPFAM" id="SSF53756">
    <property type="entry name" value="UDP-Glycosyltransferase/glycogen phosphorylase"/>
    <property type="match status" value="1"/>
</dbReference>
<evidence type="ECO:0000313" key="3">
    <source>
        <dbReference type="EMBL" id="SDD51495.1"/>
    </source>
</evidence>
<evidence type="ECO:0000256" key="1">
    <source>
        <dbReference type="ARBA" id="ARBA00022676"/>
    </source>
</evidence>
<dbReference type="AlphaFoldDB" id="A0A1G6VF10"/>
<dbReference type="Proteomes" id="UP000198666">
    <property type="component" value="Unassembled WGS sequence"/>
</dbReference>
<evidence type="ECO:0000313" key="4">
    <source>
        <dbReference type="Proteomes" id="UP000198666"/>
    </source>
</evidence>
<dbReference type="PANTHER" id="PTHR48043">
    <property type="entry name" value="EG:EG0003.4 PROTEIN-RELATED"/>
    <property type="match status" value="1"/>
</dbReference>
<keyword evidence="4" id="KW-1185">Reference proteome</keyword>
<evidence type="ECO:0000256" key="2">
    <source>
        <dbReference type="ARBA" id="ARBA00022679"/>
    </source>
</evidence>
<dbReference type="GO" id="GO:0008194">
    <property type="term" value="F:UDP-glycosyltransferase activity"/>
    <property type="evidence" value="ECO:0007669"/>
    <property type="project" value="InterPro"/>
</dbReference>